<keyword evidence="3" id="KW-1185">Reference proteome</keyword>
<feature type="non-terminal residue" evidence="2">
    <location>
        <position position="1"/>
    </location>
</feature>
<evidence type="ECO:0000313" key="2">
    <source>
        <dbReference type="EMBL" id="KAL0198600.1"/>
    </source>
</evidence>
<feature type="non-terminal residue" evidence="2">
    <location>
        <position position="95"/>
    </location>
</feature>
<protein>
    <submittedName>
        <fullName evidence="2">Uncharacterized protein</fullName>
    </submittedName>
</protein>
<feature type="region of interest" description="Disordered" evidence="1">
    <location>
        <begin position="71"/>
        <end position="95"/>
    </location>
</feature>
<name>A0ABD0RJ94_CIRMR</name>
<dbReference type="AlphaFoldDB" id="A0ABD0RJ94"/>
<feature type="compositionally biased region" description="Basic and acidic residues" evidence="1">
    <location>
        <begin position="77"/>
        <end position="86"/>
    </location>
</feature>
<proteinExistence type="predicted"/>
<organism evidence="2 3">
    <name type="scientific">Cirrhinus mrigala</name>
    <name type="common">Mrigala</name>
    <dbReference type="NCBI Taxonomy" id="683832"/>
    <lineage>
        <taxon>Eukaryota</taxon>
        <taxon>Metazoa</taxon>
        <taxon>Chordata</taxon>
        <taxon>Craniata</taxon>
        <taxon>Vertebrata</taxon>
        <taxon>Euteleostomi</taxon>
        <taxon>Actinopterygii</taxon>
        <taxon>Neopterygii</taxon>
        <taxon>Teleostei</taxon>
        <taxon>Ostariophysi</taxon>
        <taxon>Cypriniformes</taxon>
        <taxon>Cyprinidae</taxon>
        <taxon>Labeoninae</taxon>
        <taxon>Labeonini</taxon>
        <taxon>Cirrhinus</taxon>
    </lineage>
</organism>
<accession>A0ABD0RJ94</accession>
<dbReference type="EMBL" id="JAMKFB020000003">
    <property type="protein sequence ID" value="KAL0198600.1"/>
    <property type="molecule type" value="Genomic_DNA"/>
</dbReference>
<gene>
    <name evidence="2" type="ORF">M9458_007140</name>
</gene>
<sequence>PQLHLWGSQLDLLEGMKTGDPLFPSSPSRSVARSLGSEACSAVSSPRGTYEKLLEVVTRAVAKLSINWPDEAQAEPQRSKLDECFLRTKPPPPRR</sequence>
<reference evidence="2 3" key="1">
    <citation type="submission" date="2024-05" db="EMBL/GenBank/DDBJ databases">
        <title>Genome sequencing and assembly of Indian major carp, Cirrhinus mrigala (Hamilton, 1822).</title>
        <authorList>
            <person name="Mohindra V."/>
            <person name="Chowdhury L.M."/>
            <person name="Lal K."/>
            <person name="Jena J.K."/>
        </authorList>
    </citation>
    <scope>NUCLEOTIDE SEQUENCE [LARGE SCALE GENOMIC DNA]</scope>
    <source>
        <strain evidence="2">CM1030</strain>
        <tissue evidence="2">Blood</tissue>
    </source>
</reference>
<comment type="caution">
    <text evidence="2">The sequence shown here is derived from an EMBL/GenBank/DDBJ whole genome shotgun (WGS) entry which is preliminary data.</text>
</comment>
<evidence type="ECO:0000256" key="1">
    <source>
        <dbReference type="SAM" id="MobiDB-lite"/>
    </source>
</evidence>
<dbReference type="Proteomes" id="UP001529510">
    <property type="component" value="Unassembled WGS sequence"/>
</dbReference>
<evidence type="ECO:0000313" key="3">
    <source>
        <dbReference type="Proteomes" id="UP001529510"/>
    </source>
</evidence>